<name>A0A9D1DT21_9FIRM</name>
<gene>
    <name evidence="2" type="ORF">IAA54_12040</name>
</gene>
<dbReference type="InterPro" id="IPR036034">
    <property type="entry name" value="PDZ_sf"/>
</dbReference>
<dbReference type="PROSITE" id="PS50106">
    <property type="entry name" value="PDZ"/>
    <property type="match status" value="1"/>
</dbReference>
<reference evidence="2" key="1">
    <citation type="submission" date="2020-10" db="EMBL/GenBank/DDBJ databases">
        <authorList>
            <person name="Gilroy R."/>
        </authorList>
    </citation>
    <scope>NUCLEOTIDE SEQUENCE</scope>
    <source>
        <strain evidence="2">ChiSjej1B19-7085</strain>
    </source>
</reference>
<evidence type="ECO:0000259" key="1">
    <source>
        <dbReference type="PROSITE" id="PS50106"/>
    </source>
</evidence>
<dbReference type="SUPFAM" id="SSF50156">
    <property type="entry name" value="PDZ domain-like"/>
    <property type="match status" value="1"/>
</dbReference>
<protein>
    <submittedName>
        <fullName evidence="2">DUF512 domain-containing protein</fullName>
    </submittedName>
</protein>
<dbReference type="SUPFAM" id="SSF102114">
    <property type="entry name" value="Radical SAM enzymes"/>
    <property type="match status" value="1"/>
</dbReference>
<dbReference type="Pfam" id="PF19238">
    <property type="entry name" value="Radical_SAM_2"/>
    <property type="match status" value="1"/>
</dbReference>
<accession>A0A9D1DT21</accession>
<dbReference type="InterPro" id="IPR045375">
    <property type="entry name" value="Put_radical_SAM-like_N"/>
</dbReference>
<dbReference type="InterPro" id="IPR058240">
    <property type="entry name" value="rSAM_sf"/>
</dbReference>
<dbReference type="Gene3D" id="3.20.20.70">
    <property type="entry name" value="Aldolase class I"/>
    <property type="match status" value="1"/>
</dbReference>
<evidence type="ECO:0000313" key="3">
    <source>
        <dbReference type="Proteomes" id="UP000886785"/>
    </source>
</evidence>
<feature type="domain" description="PDZ" evidence="1">
    <location>
        <begin position="1"/>
        <end position="68"/>
    </location>
</feature>
<dbReference type="Proteomes" id="UP000886785">
    <property type="component" value="Unassembled WGS sequence"/>
</dbReference>
<sequence>MAVKIIEVNPDGPAFAAGIRPGETLISMNGHEIVDILDYRFHETNQHLAVEVEDPAGKRREVTIRKGEYESIGLEFETYLMDKQHSCRNKCIFCFIDQLPKGMRETLYFKDDDSRLSFLFGNYITLTNLSEHEISRIIEMHISPINVSVHTTNPELRVKMMHNRFAGETLGILRRFAEAGIKINCQLVLCPGINDGEELRRTLSDLESMCPSVQSIAAVPVGLTCHRQGLFPLRPFQKEEAAAVIDLINTFSERFLEKFGDRIVYAADEFYLIADRPIPDAAFYGDFAQLENGVGLVASLKQEFDDALETLEPPVKPRRVSSVTGMAAYSFLRGLLDELRRKCDTVIWDIYPIQNDFFGHTIDVTGLVTGGDIIRQLRGKDLGEALLVPSVMLRHEGDLFLDDVSVADVERELNIPVIRVKNDGYELLDAVIGSDAICQSQ</sequence>
<dbReference type="Gene3D" id="2.30.42.10">
    <property type="match status" value="1"/>
</dbReference>
<comment type="caution">
    <text evidence="2">The sequence shown here is derived from an EMBL/GenBank/DDBJ whole genome shotgun (WGS) entry which is preliminary data.</text>
</comment>
<dbReference type="EMBL" id="DVHF01000153">
    <property type="protein sequence ID" value="HIR58381.1"/>
    <property type="molecule type" value="Genomic_DNA"/>
</dbReference>
<proteinExistence type="predicted"/>
<reference evidence="2" key="2">
    <citation type="journal article" date="2021" name="PeerJ">
        <title>Extensive microbial diversity within the chicken gut microbiome revealed by metagenomics and culture.</title>
        <authorList>
            <person name="Gilroy R."/>
            <person name="Ravi A."/>
            <person name="Getino M."/>
            <person name="Pursley I."/>
            <person name="Horton D.L."/>
            <person name="Alikhan N.F."/>
            <person name="Baker D."/>
            <person name="Gharbi K."/>
            <person name="Hall N."/>
            <person name="Watson M."/>
            <person name="Adriaenssens E.M."/>
            <person name="Foster-Nyarko E."/>
            <person name="Jarju S."/>
            <person name="Secka A."/>
            <person name="Antonio M."/>
            <person name="Oren A."/>
            <person name="Chaudhuri R.R."/>
            <person name="La Ragione R."/>
            <person name="Hildebrand F."/>
            <person name="Pallen M.J."/>
        </authorList>
    </citation>
    <scope>NUCLEOTIDE SEQUENCE</scope>
    <source>
        <strain evidence="2">ChiSjej1B19-7085</strain>
    </source>
</reference>
<dbReference type="InterPro" id="IPR001478">
    <property type="entry name" value="PDZ"/>
</dbReference>
<dbReference type="InterPro" id="IPR013785">
    <property type="entry name" value="Aldolase_TIM"/>
</dbReference>
<evidence type="ECO:0000313" key="2">
    <source>
        <dbReference type="EMBL" id="HIR58381.1"/>
    </source>
</evidence>
<organism evidence="2 3">
    <name type="scientific">Candidatus Gallacutalibacter pullicola</name>
    <dbReference type="NCBI Taxonomy" id="2840830"/>
    <lineage>
        <taxon>Bacteria</taxon>
        <taxon>Bacillati</taxon>
        <taxon>Bacillota</taxon>
        <taxon>Clostridia</taxon>
        <taxon>Eubacteriales</taxon>
        <taxon>Candidatus Gallacutalibacter</taxon>
    </lineage>
</organism>
<dbReference type="InterPro" id="IPR007549">
    <property type="entry name" value="DUF512"/>
</dbReference>
<dbReference type="AlphaFoldDB" id="A0A9D1DT21"/>
<dbReference type="Pfam" id="PF04459">
    <property type="entry name" value="DUF512"/>
    <property type="match status" value="1"/>
</dbReference>